<reference evidence="7" key="1">
    <citation type="submission" date="2015-06" db="UniProtKB">
        <authorList>
            <consortium name="EnsemblPlants"/>
        </authorList>
    </citation>
    <scope>IDENTIFICATION</scope>
</reference>
<dbReference type="SUPFAM" id="SSF101936">
    <property type="entry name" value="DNA-binding pseudobarrel domain"/>
    <property type="match status" value="1"/>
</dbReference>
<sequence length="201" mass="22438">MKMGGVGCHCGSYLLSKSKGNELNRPQREMVMYKISKIGRELPVFVQKMTKNDILSPNLMDAKLVFTKYSHGTWPTIYRKDWKKLIEDAGMKAGDICLFQVVDRSSSGLTMMVHMIRKSEMLEKKMQLGATTSTESSAKAPAEETHAPLSSPEGREEMARHVEAATGQTVTEDDCVTSQPHQDLPPPAGRNELRKGRGLRR</sequence>
<dbReference type="AlphaFoldDB" id="N1QU90"/>
<dbReference type="EnsemblPlants" id="EMT02333">
    <property type="protein sequence ID" value="EMT02333"/>
    <property type="gene ID" value="F775_25090"/>
</dbReference>
<dbReference type="GO" id="GO:0005634">
    <property type="term" value="C:nucleus"/>
    <property type="evidence" value="ECO:0007669"/>
    <property type="project" value="UniProtKB-SubCell"/>
</dbReference>
<keyword evidence="3" id="KW-0238">DNA-binding</keyword>
<evidence type="ECO:0000256" key="2">
    <source>
        <dbReference type="ARBA" id="ARBA00023015"/>
    </source>
</evidence>
<feature type="region of interest" description="Disordered" evidence="6">
    <location>
        <begin position="127"/>
        <end position="201"/>
    </location>
</feature>
<evidence type="ECO:0000256" key="6">
    <source>
        <dbReference type="SAM" id="MobiDB-lite"/>
    </source>
</evidence>
<feature type="compositionally biased region" description="Polar residues" evidence="6">
    <location>
        <begin position="166"/>
        <end position="181"/>
    </location>
</feature>
<evidence type="ECO:0000313" key="7">
    <source>
        <dbReference type="EnsemblPlants" id="EMT02333"/>
    </source>
</evidence>
<evidence type="ECO:0000256" key="3">
    <source>
        <dbReference type="ARBA" id="ARBA00023125"/>
    </source>
</evidence>
<evidence type="ECO:0000256" key="1">
    <source>
        <dbReference type="ARBA" id="ARBA00004123"/>
    </source>
</evidence>
<evidence type="ECO:0000256" key="5">
    <source>
        <dbReference type="ARBA" id="ARBA00023242"/>
    </source>
</evidence>
<evidence type="ECO:0000256" key="4">
    <source>
        <dbReference type="ARBA" id="ARBA00023163"/>
    </source>
</evidence>
<keyword evidence="5" id="KW-0539">Nucleus</keyword>
<proteinExistence type="predicted"/>
<feature type="compositionally biased region" description="Basic and acidic residues" evidence="6">
    <location>
        <begin position="153"/>
        <end position="163"/>
    </location>
</feature>
<keyword evidence="4" id="KW-0804">Transcription</keyword>
<name>N1QU90_AEGTA</name>
<dbReference type="InterPro" id="IPR015300">
    <property type="entry name" value="DNA-bd_pseudobarrel_sf"/>
</dbReference>
<organism evidence="7">
    <name type="scientific">Aegilops tauschii</name>
    <name type="common">Tausch's goatgrass</name>
    <name type="synonym">Aegilops squarrosa</name>
    <dbReference type="NCBI Taxonomy" id="37682"/>
    <lineage>
        <taxon>Eukaryota</taxon>
        <taxon>Viridiplantae</taxon>
        <taxon>Streptophyta</taxon>
        <taxon>Embryophyta</taxon>
        <taxon>Tracheophyta</taxon>
        <taxon>Spermatophyta</taxon>
        <taxon>Magnoliopsida</taxon>
        <taxon>Liliopsida</taxon>
        <taxon>Poales</taxon>
        <taxon>Poaceae</taxon>
        <taxon>BOP clade</taxon>
        <taxon>Pooideae</taxon>
        <taxon>Triticodae</taxon>
        <taxon>Triticeae</taxon>
        <taxon>Triticinae</taxon>
        <taxon>Aegilops</taxon>
    </lineage>
</organism>
<protein>
    <recommendedName>
        <fullName evidence="8">TF-B3 domain-containing protein</fullName>
    </recommendedName>
</protein>
<dbReference type="GO" id="GO:0003677">
    <property type="term" value="F:DNA binding"/>
    <property type="evidence" value="ECO:0007669"/>
    <property type="project" value="UniProtKB-KW"/>
</dbReference>
<evidence type="ECO:0008006" key="8">
    <source>
        <dbReference type="Google" id="ProtNLM"/>
    </source>
</evidence>
<accession>N1QU90</accession>
<keyword evidence="2" id="KW-0805">Transcription regulation</keyword>
<comment type="subcellular location">
    <subcellularLocation>
        <location evidence="1">Nucleus</location>
    </subcellularLocation>
</comment>
<dbReference type="Gene3D" id="2.40.330.10">
    <property type="entry name" value="DNA-binding pseudobarrel domain"/>
    <property type="match status" value="1"/>
</dbReference>